<dbReference type="CDD" id="cd00207">
    <property type="entry name" value="fer2"/>
    <property type="match status" value="1"/>
</dbReference>
<evidence type="ECO:0000313" key="11">
    <source>
        <dbReference type="EMBL" id="EYE88690.1"/>
    </source>
</evidence>
<dbReference type="GO" id="GO:0051537">
    <property type="term" value="F:2 iron, 2 sulfur cluster binding"/>
    <property type="evidence" value="ECO:0007669"/>
    <property type="project" value="UniProtKB-KW"/>
</dbReference>
<dbReference type="InterPro" id="IPR049830">
    <property type="entry name" value="HndD"/>
</dbReference>
<dbReference type="InterPro" id="IPR036010">
    <property type="entry name" value="2Fe-2S_ferredoxin-like_sf"/>
</dbReference>
<keyword evidence="12" id="KW-1185">Reference proteome</keyword>
<keyword evidence="6" id="KW-0408">Iron</keyword>
<dbReference type="Gene3D" id="3.40.50.1780">
    <property type="match status" value="1"/>
</dbReference>
<evidence type="ECO:0000256" key="4">
    <source>
        <dbReference type="ARBA" id="ARBA00022737"/>
    </source>
</evidence>
<keyword evidence="4" id="KW-0677">Repeat</keyword>
<organism evidence="11 12">
    <name type="scientific">Fervidicella metallireducens AeB</name>
    <dbReference type="NCBI Taxonomy" id="1403537"/>
    <lineage>
        <taxon>Bacteria</taxon>
        <taxon>Bacillati</taxon>
        <taxon>Bacillota</taxon>
        <taxon>Clostridia</taxon>
        <taxon>Eubacteriales</taxon>
        <taxon>Clostridiaceae</taxon>
        <taxon>Fervidicella</taxon>
    </lineage>
</organism>
<dbReference type="Gene3D" id="3.30.70.20">
    <property type="match status" value="1"/>
</dbReference>
<dbReference type="InterPro" id="IPR001041">
    <property type="entry name" value="2Fe-2S_ferredoxin-type"/>
</dbReference>
<dbReference type="RefSeq" id="WP_035379197.1">
    <property type="nucleotide sequence ID" value="NZ_AZQP01000015.1"/>
</dbReference>
<evidence type="ECO:0000256" key="2">
    <source>
        <dbReference type="ARBA" id="ARBA00022714"/>
    </source>
</evidence>
<dbReference type="GO" id="GO:0005506">
    <property type="term" value="F:iron ion binding"/>
    <property type="evidence" value="ECO:0007669"/>
    <property type="project" value="InterPro"/>
</dbReference>
<evidence type="ECO:0000313" key="12">
    <source>
        <dbReference type="Proteomes" id="UP000019681"/>
    </source>
</evidence>
<dbReference type="GO" id="GO:0008901">
    <property type="term" value="F:ferredoxin hydrogenase activity"/>
    <property type="evidence" value="ECO:0007669"/>
    <property type="project" value="InterPro"/>
</dbReference>
<proteinExistence type="predicted"/>
<dbReference type="NCBIfam" id="NF040763">
    <property type="entry name" value="FeFe_hydrog_A6"/>
    <property type="match status" value="1"/>
</dbReference>
<dbReference type="NCBIfam" id="TIGR02512">
    <property type="entry name" value="FeFe_hydrog_A"/>
    <property type="match status" value="1"/>
</dbReference>
<dbReference type="Gene3D" id="3.40.950.10">
    <property type="entry name" value="Fe-only Hydrogenase (Larger Subunit), Chain L, domain 3"/>
    <property type="match status" value="1"/>
</dbReference>
<dbReference type="InterPro" id="IPR050340">
    <property type="entry name" value="Cytosolic_Fe-S_CAF"/>
</dbReference>
<feature type="domain" description="4Fe-4S ferredoxin-type" evidence="9">
    <location>
        <begin position="188"/>
        <end position="216"/>
    </location>
</feature>
<dbReference type="EMBL" id="AZQP01000015">
    <property type="protein sequence ID" value="EYE88690.1"/>
    <property type="molecule type" value="Genomic_DNA"/>
</dbReference>
<feature type="domain" description="2Fe-2S ferredoxin-type" evidence="8">
    <location>
        <begin position="2"/>
        <end position="85"/>
    </location>
</feature>
<dbReference type="PROSITE" id="PS51085">
    <property type="entry name" value="2FE2S_FER_2"/>
    <property type="match status" value="1"/>
</dbReference>
<dbReference type="SMART" id="SM00902">
    <property type="entry name" value="Fe_hyd_SSU"/>
    <property type="match status" value="1"/>
</dbReference>
<keyword evidence="7" id="KW-0411">Iron-sulfur</keyword>
<dbReference type="PANTHER" id="PTHR11615">
    <property type="entry name" value="NITRATE, FORMATE, IRON DEHYDROGENASE"/>
    <property type="match status" value="1"/>
</dbReference>
<evidence type="ECO:0000256" key="5">
    <source>
        <dbReference type="ARBA" id="ARBA00023002"/>
    </source>
</evidence>
<dbReference type="InterPro" id="IPR009016">
    <property type="entry name" value="Fe_hydrogenase"/>
</dbReference>
<keyword evidence="11" id="KW-0830">Ubiquinone</keyword>
<sequence length="580" mass="64255">MNMVNLTINGFKVSVPEGTSILDAAKKVNVHIPTLCYLDLHDIKMVNRTASCRVCVVEVEGRRNLAPACATEVTEGMVVKTDTLRAIKARRTMVELLLSDHPTDCLVCEKNTQCQLQKLAADLGVRKIRYKGKMSTYPKDSSSESIYRNLDKCIMCRRCETMCNEVQTCNVYSAVDRGFETVVSPAFGLPMIDTQCTFCGQCVAVCPTAALTQISHVAKVWEALSDPDKFVIVQTAPAIRVALGEKFGMEPGTIVTGKMVAALRRLGFDKVFDTDFAADVTILEEAHEFIDRLQNGGRLPILTSCCPSWVKFIEHQFPDLLDIPSTCKSPHIMFGTIAKTYLADKMGIDPEKIVVVSVMPCLAKKYEVVRPELQHEGKKNVDLVITTRELADMLLEAGIDFASLPDEDFDNPLGESTGASVIFGTTGGVIEAALRTAYEWLTNETLEDVEFHSVRGLDGLKEATVNINGEEIRIGVAHGLGNARKLLESIQKGESRYHAIEIMACPGGCIDGGGQPYHFGNLEIVKKRMEAIYTEDRNKKIRKSHENPEVLKMYKEYIGEVGGEKAHELLHTHYTKREKI</sequence>
<dbReference type="FunFam" id="4.10.260.20:FF:000001">
    <property type="entry name" value="NADP-reducing hydrogenase subunit HndD"/>
    <property type="match status" value="1"/>
</dbReference>
<dbReference type="Pfam" id="PF02256">
    <property type="entry name" value="Fe_hyd_SSU"/>
    <property type="match status" value="1"/>
</dbReference>
<dbReference type="GO" id="GO:0051539">
    <property type="term" value="F:4 iron, 4 sulfur cluster binding"/>
    <property type="evidence" value="ECO:0007669"/>
    <property type="project" value="UniProtKB-KW"/>
</dbReference>
<gene>
    <name evidence="11" type="ORF">Q428_06460</name>
</gene>
<dbReference type="Pfam" id="PF00037">
    <property type="entry name" value="Fer4"/>
    <property type="match status" value="1"/>
</dbReference>
<dbReference type="InterPro" id="IPR019574">
    <property type="entry name" value="NADH_UbQ_OxRdtase_Gsu_4Fe4S-bd"/>
</dbReference>
<evidence type="ECO:0000256" key="6">
    <source>
        <dbReference type="ARBA" id="ARBA00023004"/>
    </source>
</evidence>
<dbReference type="OrthoDB" id="9805142at2"/>
<dbReference type="InterPro" id="IPR004108">
    <property type="entry name" value="Fe_hydrogenase_lsu_C"/>
</dbReference>
<dbReference type="Gene3D" id="4.10.260.20">
    <property type="entry name" value="Iron hydrogenase, small subunit"/>
    <property type="match status" value="1"/>
</dbReference>
<dbReference type="FunFam" id="3.30.70.20:FF:000035">
    <property type="entry name" value="Iron hydrogenase 1"/>
    <property type="match status" value="1"/>
</dbReference>
<dbReference type="PROSITE" id="PS51839">
    <property type="entry name" value="4FE4S_HC3"/>
    <property type="match status" value="1"/>
</dbReference>
<dbReference type="SUPFAM" id="SSF54862">
    <property type="entry name" value="4Fe-4S ferredoxins"/>
    <property type="match status" value="1"/>
</dbReference>
<dbReference type="STRING" id="1403537.Q428_06460"/>
<dbReference type="FunFam" id="3.10.20.740:FF:000005">
    <property type="entry name" value="NADH:ubiquinone oxidoreductase subunit"/>
    <property type="match status" value="1"/>
</dbReference>
<dbReference type="InterPro" id="IPR036991">
    <property type="entry name" value="Fe_hydrogenase_ssu_sf"/>
</dbReference>
<feature type="domain" description="4Fe-4S His(Cys)3-ligated-type" evidence="10">
    <location>
        <begin position="85"/>
        <end position="124"/>
    </location>
</feature>
<dbReference type="SUPFAM" id="SSF54292">
    <property type="entry name" value="2Fe-2S ferredoxin-like"/>
    <property type="match status" value="1"/>
</dbReference>
<dbReference type="Gene3D" id="3.10.20.740">
    <property type="match status" value="1"/>
</dbReference>
<evidence type="ECO:0000259" key="9">
    <source>
        <dbReference type="PROSITE" id="PS51379"/>
    </source>
</evidence>
<dbReference type="SMART" id="SM00929">
    <property type="entry name" value="NADH-G_4Fe-4S_3"/>
    <property type="match status" value="1"/>
</dbReference>
<accession>A0A017RXN1</accession>
<evidence type="ECO:0000256" key="1">
    <source>
        <dbReference type="ARBA" id="ARBA00022485"/>
    </source>
</evidence>
<dbReference type="AlphaFoldDB" id="A0A017RXN1"/>
<dbReference type="PROSITE" id="PS00198">
    <property type="entry name" value="4FE4S_FER_1"/>
    <property type="match status" value="1"/>
</dbReference>
<evidence type="ECO:0000259" key="8">
    <source>
        <dbReference type="PROSITE" id="PS51085"/>
    </source>
</evidence>
<comment type="caution">
    <text evidence="11">The sequence shown here is derived from an EMBL/GenBank/DDBJ whole genome shotgun (WGS) entry which is preliminary data.</text>
</comment>
<dbReference type="Proteomes" id="UP000019681">
    <property type="component" value="Unassembled WGS sequence"/>
</dbReference>
<keyword evidence="3" id="KW-0479">Metal-binding</keyword>
<evidence type="ECO:0000256" key="3">
    <source>
        <dbReference type="ARBA" id="ARBA00022723"/>
    </source>
</evidence>
<dbReference type="InterPro" id="IPR003149">
    <property type="entry name" value="Fe_hydrogenase_ssu"/>
</dbReference>
<dbReference type="InterPro" id="IPR017896">
    <property type="entry name" value="4Fe4S_Fe-S-bd"/>
</dbReference>
<evidence type="ECO:0000259" key="10">
    <source>
        <dbReference type="PROSITE" id="PS51839"/>
    </source>
</evidence>
<keyword evidence="5" id="KW-0560">Oxidoreductase</keyword>
<dbReference type="InterPro" id="IPR013352">
    <property type="entry name" value="Fe_hydrogenase_subset"/>
</dbReference>
<dbReference type="Pfam" id="PF13510">
    <property type="entry name" value="Fer2_4"/>
    <property type="match status" value="1"/>
</dbReference>
<reference evidence="11 12" key="1">
    <citation type="journal article" date="2014" name="Genome Announc.">
        <title>Draft Genome Sequence of Fervidicella metallireducens Strain AeBT, an Iron-Reducing Thermoanaerobe from the Great Artesian Basin.</title>
        <authorList>
            <person name="Patel B.K."/>
        </authorList>
    </citation>
    <scope>NUCLEOTIDE SEQUENCE [LARGE SCALE GENOMIC DNA]</scope>
    <source>
        <strain evidence="11 12">AeB</strain>
    </source>
</reference>
<feature type="domain" description="4Fe-4S ferredoxin-type" evidence="9">
    <location>
        <begin position="144"/>
        <end position="174"/>
    </location>
</feature>
<keyword evidence="1" id="KW-0004">4Fe-4S</keyword>
<dbReference type="SUPFAM" id="SSF53920">
    <property type="entry name" value="Fe-only hydrogenase"/>
    <property type="match status" value="1"/>
</dbReference>
<dbReference type="PROSITE" id="PS51379">
    <property type="entry name" value="4FE4S_FER_2"/>
    <property type="match status" value="2"/>
</dbReference>
<dbReference type="Pfam" id="PF10588">
    <property type="entry name" value="NADH-G_4Fe-4S_3"/>
    <property type="match status" value="1"/>
</dbReference>
<protein>
    <submittedName>
        <fullName evidence="11">NADH:ubiquinone oxidoreductase</fullName>
    </submittedName>
</protein>
<dbReference type="Pfam" id="PF02906">
    <property type="entry name" value="Fe_hyd_lg_C"/>
    <property type="match status" value="1"/>
</dbReference>
<name>A0A017RXN1_9CLOT</name>
<keyword evidence="2" id="KW-0001">2Fe-2S</keyword>
<dbReference type="InterPro" id="IPR017900">
    <property type="entry name" value="4Fe4S_Fe_S_CS"/>
</dbReference>
<evidence type="ECO:0000256" key="7">
    <source>
        <dbReference type="ARBA" id="ARBA00023014"/>
    </source>
</evidence>